<dbReference type="GO" id="GO:0001654">
    <property type="term" value="P:eye development"/>
    <property type="evidence" value="ECO:0007669"/>
    <property type="project" value="UniProtKB-ARBA"/>
</dbReference>
<feature type="domain" description="Homeobox" evidence="8">
    <location>
        <begin position="29"/>
        <end position="92"/>
    </location>
</feature>
<keyword evidence="5 6" id="KW-0539">Nucleus</keyword>
<protein>
    <recommendedName>
        <fullName evidence="8">Homeobox domain-containing protein</fullName>
    </recommendedName>
</protein>
<dbReference type="PANTHER" id="PTHR11211">
    <property type="entry name" value="IROQUOIS-CLASS HOMEODOMAIN PROTEIN IRX"/>
    <property type="match status" value="1"/>
</dbReference>
<dbReference type="Pfam" id="PF05920">
    <property type="entry name" value="Homeobox_KN"/>
    <property type="match status" value="1"/>
</dbReference>
<evidence type="ECO:0000313" key="10">
    <source>
        <dbReference type="Proteomes" id="UP000801492"/>
    </source>
</evidence>
<dbReference type="GO" id="GO:0000981">
    <property type="term" value="F:DNA-binding transcription factor activity, RNA polymerase II-specific"/>
    <property type="evidence" value="ECO:0007669"/>
    <property type="project" value="TreeGrafter"/>
</dbReference>
<dbReference type="InterPro" id="IPR009057">
    <property type="entry name" value="Homeodomain-like_sf"/>
</dbReference>
<keyword evidence="10" id="KW-1185">Reference proteome</keyword>
<keyword evidence="3 6" id="KW-0238">DNA-binding</keyword>
<name>A0A8K0DE63_IGNLU</name>
<dbReference type="SUPFAM" id="SSF46689">
    <property type="entry name" value="Homeodomain-like"/>
    <property type="match status" value="1"/>
</dbReference>
<dbReference type="GO" id="GO:0007517">
    <property type="term" value="P:muscle organ development"/>
    <property type="evidence" value="ECO:0007669"/>
    <property type="project" value="TreeGrafter"/>
</dbReference>
<evidence type="ECO:0000256" key="4">
    <source>
        <dbReference type="ARBA" id="ARBA00023155"/>
    </source>
</evidence>
<feature type="compositionally biased region" description="Basic and acidic residues" evidence="7">
    <location>
        <begin position="1"/>
        <end position="11"/>
    </location>
</feature>
<dbReference type="SMART" id="SM00389">
    <property type="entry name" value="HOX"/>
    <property type="match status" value="1"/>
</dbReference>
<dbReference type="GO" id="GO:0048468">
    <property type="term" value="P:cell development"/>
    <property type="evidence" value="ECO:0007669"/>
    <property type="project" value="TreeGrafter"/>
</dbReference>
<dbReference type="AlphaFoldDB" id="A0A8K0DE63"/>
<gene>
    <name evidence="9" type="ORF">ILUMI_07110</name>
</gene>
<feature type="region of interest" description="Disordered" evidence="7">
    <location>
        <begin position="1"/>
        <end position="33"/>
    </location>
</feature>
<dbReference type="GO" id="GO:0005634">
    <property type="term" value="C:nucleus"/>
    <property type="evidence" value="ECO:0007669"/>
    <property type="project" value="UniProtKB-SubCell"/>
</dbReference>
<dbReference type="GO" id="GO:0048646">
    <property type="term" value="P:anatomical structure formation involved in morphogenesis"/>
    <property type="evidence" value="ECO:0007669"/>
    <property type="project" value="UniProtKB-ARBA"/>
</dbReference>
<comment type="caution">
    <text evidence="9">The sequence shown here is derived from an EMBL/GenBank/DDBJ whole genome shotgun (WGS) entry which is preliminary data.</text>
</comment>
<evidence type="ECO:0000256" key="1">
    <source>
        <dbReference type="ARBA" id="ARBA00004123"/>
    </source>
</evidence>
<sequence length="335" mass="39561">MDPRITDGMRERSRRPVRNKRYNRRTYSEEKRPPKRLFTPEIKRFLKDWLVRRRDNPYPNRDEKKTLAVQTGLTYIQVCNWFANWRRKLKNSGKESQRKSWGYLIKSYNSQVHGNVEHFSICSEDSIWQEPEMNNESATNSPPHVTRKYDVNTLVSDMNGVNVSPFSDQKRNSLLSGYKINASKYIIEESADNIFVQNNNTTGQPQFYYNPNDDKEDFNPFAQNTNKYKNHIMEKYLRDCQKPENYINSFHEIHNKSEDEEATRPSMISKWLESAANFRPSENNYLNWTLMKSQKKKCKKITKTDENINQQHGKEELDAAEALTTLANAHTALKL</sequence>
<feature type="DNA-binding region" description="Homeobox" evidence="6">
    <location>
        <begin position="31"/>
        <end position="93"/>
    </location>
</feature>
<dbReference type="GO" id="GO:0009887">
    <property type="term" value="P:animal organ morphogenesis"/>
    <property type="evidence" value="ECO:0007669"/>
    <property type="project" value="UniProtKB-ARBA"/>
</dbReference>
<dbReference type="Gene3D" id="1.10.10.60">
    <property type="entry name" value="Homeodomain-like"/>
    <property type="match status" value="1"/>
</dbReference>
<dbReference type="EMBL" id="VTPC01003064">
    <property type="protein sequence ID" value="KAF2899065.1"/>
    <property type="molecule type" value="Genomic_DNA"/>
</dbReference>
<dbReference type="OrthoDB" id="21495at2759"/>
<evidence type="ECO:0000313" key="9">
    <source>
        <dbReference type="EMBL" id="KAF2899065.1"/>
    </source>
</evidence>
<dbReference type="GO" id="GO:0000978">
    <property type="term" value="F:RNA polymerase II cis-regulatory region sequence-specific DNA binding"/>
    <property type="evidence" value="ECO:0007669"/>
    <property type="project" value="TreeGrafter"/>
</dbReference>
<dbReference type="InterPro" id="IPR008422">
    <property type="entry name" value="KN_HD"/>
</dbReference>
<dbReference type="PANTHER" id="PTHR11211:SF3">
    <property type="entry name" value="HOMEOBOX PROTEIN MOHAWK"/>
    <property type="match status" value="1"/>
</dbReference>
<reference evidence="9" key="1">
    <citation type="submission" date="2019-08" db="EMBL/GenBank/DDBJ databases">
        <title>The genome of the North American firefly Photinus pyralis.</title>
        <authorList>
            <consortium name="Photinus pyralis genome working group"/>
            <person name="Fallon T.R."/>
            <person name="Sander Lower S.E."/>
            <person name="Weng J.-K."/>
        </authorList>
    </citation>
    <scope>NUCLEOTIDE SEQUENCE</scope>
    <source>
        <strain evidence="9">TRF0915ILg1</strain>
        <tissue evidence="9">Whole body</tissue>
    </source>
</reference>
<evidence type="ECO:0000256" key="2">
    <source>
        <dbReference type="ARBA" id="ARBA00008446"/>
    </source>
</evidence>
<evidence type="ECO:0000259" key="8">
    <source>
        <dbReference type="PROSITE" id="PS50071"/>
    </source>
</evidence>
<comment type="subcellular location">
    <subcellularLocation>
        <location evidence="1 6">Nucleus</location>
    </subcellularLocation>
</comment>
<proteinExistence type="inferred from homology"/>
<dbReference type="Proteomes" id="UP000801492">
    <property type="component" value="Unassembled WGS sequence"/>
</dbReference>
<organism evidence="9 10">
    <name type="scientific">Ignelater luminosus</name>
    <name type="common">Cucubano</name>
    <name type="synonym">Pyrophorus luminosus</name>
    <dbReference type="NCBI Taxonomy" id="2038154"/>
    <lineage>
        <taxon>Eukaryota</taxon>
        <taxon>Metazoa</taxon>
        <taxon>Ecdysozoa</taxon>
        <taxon>Arthropoda</taxon>
        <taxon>Hexapoda</taxon>
        <taxon>Insecta</taxon>
        <taxon>Pterygota</taxon>
        <taxon>Neoptera</taxon>
        <taxon>Endopterygota</taxon>
        <taxon>Coleoptera</taxon>
        <taxon>Polyphaga</taxon>
        <taxon>Elateriformia</taxon>
        <taxon>Elateroidea</taxon>
        <taxon>Elateridae</taxon>
        <taxon>Agrypninae</taxon>
        <taxon>Pyrophorini</taxon>
        <taxon>Ignelater</taxon>
    </lineage>
</organism>
<evidence type="ECO:0000256" key="5">
    <source>
        <dbReference type="ARBA" id="ARBA00023242"/>
    </source>
</evidence>
<dbReference type="InterPro" id="IPR001356">
    <property type="entry name" value="HD"/>
</dbReference>
<accession>A0A8K0DE63</accession>
<evidence type="ECO:0000256" key="3">
    <source>
        <dbReference type="ARBA" id="ARBA00023125"/>
    </source>
</evidence>
<evidence type="ECO:0000256" key="6">
    <source>
        <dbReference type="PROSITE-ProRule" id="PRU00108"/>
    </source>
</evidence>
<feature type="compositionally biased region" description="Basic residues" evidence="7">
    <location>
        <begin position="12"/>
        <end position="24"/>
    </location>
</feature>
<keyword evidence="4 6" id="KW-0371">Homeobox</keyword>
<dbReference type="PROSITE" id="PS50071">
    <property type="entry name" value="HOMEOBOX_2"/>
    <property type="match status" value="1"/>
</dbReference>
<comment type="similarity">
    <text evidence="2">Belongs to the TALE/IRO homeobox family.</text>
</comment>
<evidence type="ECO:0000256" key="7">
    <source>
        <dbReference type="SAM" id="MobiDB-lite"/>
    </source>
</evidence>
<dbReference type="CDD" id="cd00086">
    <property type="entry name" value="homeodomain"/>
    <property type="match status" value="1"/>
</dbReference>